<dbReference type="AlphaFoldDB" id="A0A8H6LU53"/>
<protein>
    <submittedName>
        <fullName evidence="2">Uncharacterized protein</fullName>
    </submittedName>
</protein>
<proteinExistence type="predicted"/>
<sequence length="331" mass="35889">MAHPPASTPNHIDNPQTNNHDPHRPPREPRWPLRAALMWRRCISGGTAAVGARRSWGLRFRRGAMRWRWGTLRRRRRRRGGRLKGGRRRQGVRVKKEVEEVGAVQMGNMEEEAQEEVKDADAVAAGAGNGGGKPADSDRRGKNMFYSNLHPMSSLEVKHTSNNPKKSTHRPAKSTNIAPKTSKPSRKRPPRALPRTTSSSSPSLPRSSKTPSSRFQAGIDIDDPMPTPADLERALYDDITLERCVDISLSAVPYLFGDACGFQFSGVSGSLSLGPELGATSVARSSDTGTGVTARDGFAASTTEADDANGFSTNARGGPTHAQSTPELFSC</sequence>
<feature type="compositionally biased region" description="Basic and acidic residues" evidence="1">
    <location>
        <begin position="20"/>
        <end position="29"/>
    </location>
</feature>
<feature type="region of interest" description="Disordered" evidence="1">
    <location>
        <begin position="303"/>
        <end position="331"/>
    </location>
</feature>
<reference evidence="2 3" key="1">
    <citation type="submission" date="2020-07" db="EMBL/GenBank/DDBJ databases">
        <title>Comparative genomics of pyrophilous fungi reveals a link between fire events and developmental genes.</title>
        <authorList>
            <consortium name="DOE Joint Genome Institute"/>
            <person name="Steindorff A.S."/>
            <person name="Carver A."/>
            <person name="Calhoun S."/>
            <person name="Stillman K."/>
            <person name="Liu H."/>
            <person name="Lipzen A."/>
            <person name="Pangilinan J."/>
            <person name="Labutti K."/>
            <person name="Bruns T.D."/>
            <person name="Grigoriev I.V."/>
        </authorList>
    </citation>
    <scope>NUCLEOTIDE SEQUENCE [LARGE SCALE GENOMIC DNA]</scope>
    <source>
        <strain evidence="2 3">CBS 144469</strain>
    </source>
</reference>
<evidence type="ECO:0000313" key="2">
    <source>
        <dbReference type="EMBL" id="KAF6743943.1"/>
    </source>
</evidence>
<feature type="compositionally biased region" description="Polar residues" evidence="1">
    <location>
        <begin position="8"/>
        <end position="19"/>
    </location>
</feature>
<evidence type="ECO:0000313" key="3">
    <source>
        <dbReference type="Proteomes" id="UP000521943"/>
    </source>
</evidence>
<feature type="region of interest" description="Disordered" evidence="1">
    <location>
        <begin position="1"/>
        <end position="29"/>
    </location>
</feature>
<accession>A0A8H6LU53</accession>
<gene>
    <name evidence="2" type="ORF">DFP72DRAFT_858200</name>
</gene>
<name>A0A8H6LU53_9AGAR</name>
<feature type="region of interest" description="Disordered" evidence="1">
    <location>
        <begin position="124"/>
        <end position="227"/>
    </location>
</feature>
<dbReference type="Proteomes" id="UP000521943">
    <property type="component" value="Unassembled WGS sequence"/>
</dbReference>
<dbReference type="EMBL" id="JACGCI010000132">
    <property type="protein sequence ID" value="KAF6743943.1"/>
    <property type="molecule type" value="Genomic_DNA"/>
</dbReference>
<comment type="caution">
    <text evidence="2">The sequence shown here is derived from an EMBL/GenBank/DDBJ whole genome shotgun (WGS) entry which is preliminary data.</text>
</comment>
<feature type="compositionally biased region" description="Low complexity" evidence="1">
    <location>
        <begin position="193"/>
        <end position="214"/>
    </location>
</feature>
<keyword evidence="3" id="KW-1185">Reference proteome</keyword>
<evidence type="ECO:0000256" key="1">
    <source>
        <dbReference type="SAM" id="MobiDB-lite"/>
    </source>
</evidence>
<feature type="compositionally biased region" description="Polar residues" evidence="1">
    <location>
        <begin position="310"/>
        <end position="331"/>
    </location>
</feature>
<organism evidence="2 3">
    <name type="scientific">Ephemerocybe angulata</name>
    <dbReference type="NCBI Taxonomy" id="980116"/>
    <lineage>
        <taxon>Eukaryota</taxon>
        <taxon>Fungi</taxon>
        <taxon>Dikarya</taxon>
        <taxon>Basidiomycota</taxon>
        <taxon>Agaricomycotina</taxon>
        <taxon>Agaricomycetes</taxon>
        <taxon>Agaricomycetidae</taxon>
        <taxon>Agaricales</taxon>
        <taxon>Agaricineae</taxon>
        <taxon>Psathyrellaceae</taxon>
        <taxon>Ephemerocybe</taxon>
    </lineage>
</organism>